<reference evidence="9 10" key="1">
    <citation type="submission" date="2015-06" db="EMBL/GenBank/DDBJ databases">
        <authorList>
            <person name="Wibberg Daniel"/>
        </authorList>
    </citation>
    <scope>NUCLEOTIDE SEQUENCE [LARGE SCALE GENOMIC DNA]</scope>
    <source>
        <strain evidence="9 10">T3/55T</strain>
    </source>
</reference>
<evidence type="ECO:0000256" key="7">
    <source>
        <dbReference type="RuleBase" id="RU363032"/>
    </source>
</evidence>
<evidence type="ECO:0000313" key="10">
    <source>
        <dbReference type="Proteomes" id="UP000236497"/>
    </source>
</evidence>
<dbReference type="SUPFAM" id="SSF161098">
    <property type="entry name" value="MetI-like"/>
    <property type="match status" value="1"/>
</dbReference>
<dbReference type="PROSITE" id="PS50928">
    <property type="entry name" value="ABC_TM1"/>
    <property type="match status" value="1"/>
</dbReference>
<dbReference type="InterPro" id="IPR035906">
    <property type="entry name" value="MetI-like_sf"/>
</dbReference>
<keyword evidence="10" id="KW-1185">Reference proteome</keyword>
<organism evidence="9 10">
    <name type="scientific">Herbinix hemicellulosilytica</name>
    <dbReference type="NCBI Taxonomy" id="1564487"/>
    <lineage>
        <taxon>Bacteria</taxon>
        <taxon>Bacillati</taxon>
        <taxon>Bacillota</taxon>
        <taxon>Clostridia</taxon>
        <taxon>Lachnospirales</taxon>
        <taxon>Lachnospiraceae</taxon>
        <taxon>Herbinix</taxon>
    </lineage>
</organism>
<dbReference type="GO" id="GO:0055085">
    <property type="term" value="P:transmembrane transport"/>
    <property type="evidence" value="ECO:0007669"/>
    <property type="project" value="InterPro"/>
</dbReference>
<dbReference type="Proteomes" id="UP000236497">
    <property type="component" value="Unassembled WGS sequence"/>
</dbReference>
<dbReference type="InterPro" id="IPR000515">
    <property type="entry name" value="MetI-like"/>
</dbReference>
<keyword evidence="2 7" id="KW-0813">Transport</keyword>
<keyword evidence="3" id="KW-1003">Cell membrane</keyword>
<feature type="transmembrane region" description="Helical" evidence="7">
    <location>
        <begin position="177"/>
        <end position="197"/>
    </location>
</feature>
<dbReference type="PANTHER" id="PTHR30193:SF37">
    <property type="entry name" value="INNER MEMBRANE ABC TRANSPORTER PERMEASE PROTEIN YCJO"/>
    <property type="match status" value="1"/>
</dbReference>
<dbReference type="GO" id="GO:0005886">
    <property type="term" value="C:plasma membrane"/>
    <property type="evidence" value="ECO:0007669"/>
    <property type="project" value="UniProtKB-SubCell"/>
</dbReference>
<dbReference type="PANTHER" id="PTHR30193">
    <property type="entry name" value="ABC TRANSPORTER PERMEASE PROTEIN"/>
    <property type="match status" value="1"/>
</dbReference>
<keyword evidence="6 7" id="KW-0472">Membrane</keyword>
<gene>
    <name evidence="9" type="ORF">HHT355_0974</name>
</gene>
<evidence type="ECO:0000256" key="1">
    <source>
        <dbReference type="ARBA" id="ARBA00004651"/>
    </source>
</evidence>
<dbReference type="Gene3D" id="1.10.3720.10">
    <property type="entry name" value="MetI-like"/>
    <property type="match status" value="1"/>
</dbReference>
<dbReference type="EMBL" id="CVTD020000011">
    <property type="protein sequence ID" value="CRZ34177.1"/>
    <property type="molecule type" value="Genomic_DNA"/>
</dbReference>
<evidence type="ECO:0000259" key="8">
    <source>
        <dbReference type="PROSITE" id="PS50928"/>
    </source>
</evidence>
<keyword evidence="4 7" id="KW-0812">Transmembrane</keyword>
<feature type="transmembrane region" description="Helical" evidence="7">
    <location>
        <begin position="78"/>
        <end position="99"/>
    </location>
</feature>
<feature type="transmembrane region" description="Helical" evidence="7">
    <location>
        <begin position="111"/>
        <end position="135"/>
    </location>
</feature>
<comment type="similarity">
    <text evidence="7">Belongs to the binding-protein-dependent transport system permease family.</text>
</comment>
<feature type="domain" description="ABC transmembrane type-1" evidence="8">
    <location>
        <begin position="74"/>
        <end position="292"/>
    </location>
</feature>
<dbReference type="CDD" id="cd06261">
    <property type="entry name" value="TM_PBP2"/>
    <property type="match status" value="1"/>
</dbReference>
<evidence type="ECO:0000313" key="9">
    <source>
        <dbReference type="EMBL" id="CRZ34177.1"/>
    </source>
</evidence>
<keyword evidence="5 7" id="KW-1133">Transmembrane helix</keyword>
<name>A0A0H5SFB3_HERHM</name>
<feature type="transmembrane region" description="Helical" evidence="7">
    <location>
        <begin position="218"/>
        <end position="238"/>
    </location>
</feature>
<proteinExistence type="inferred from homology"/>
<comment type="subcellular location">
    <subcellularLocation>
        <location evidence="1 7">Cell membrane</location>
        <topology evidence="1 7">Multi-pass membrane protein</topology>
    </subcellularLocation>
</comment>
<dbReference type="RefSeq" id="WP_103202297.1">
    <property type="nucleotide sequence ID" value="NZ_CVTD020000011.1"/>
</dbReference>
<accession>A0A0H5SFB3</accession>
<evidence type="ECO:0000256" key="4">
    <source>
        <dbReference type="ARBA" id="ARBA00022692"/>
    </source>
</evidence>
<evidence type="ECO:0000256" key="3">
    <source>
        <dbReference type="ARBA" id="ARBA00022475"/>
    </source>
</evidence>
<dbReference type="OrthoDB" id="9787541at2"/>
<feature type="transmembrane region" description="Helical" evidence="7">
    <location>
        <begin position="274"/>
        <end position="296"/>
    </location>
</feature>
<evidence type="ECO:0000256" key="5">
    <source>
        <dbReference type="ARBA" id="ARBA00022989"/>
    </source>
</evidence>
<feature type="transmembrane region" description="Helical" evidence="7">
    <location>
        <begin position="12"/>
        <end position="30"/>
    </location>
</feature>
<evidence type="ECO:0000256" key="2">
    <source>
        <dbReference type="ARBA" id="ARBA00022448"/>
    </source>
</evidence>
<evidence type="ECO:0000256" key="6">
    <source>
        <dbReference type="ARBA" id="ARBA00023136"/>
    </source>
</evidence>
<dbReference type="InterPro" id="IPR051393">
    <property type="entry name" value="ABC_transporter_permease"/>
</dbReference>
<dbReference type="AlphaFoldDB" id="A0A0H5SFB3"/>
<dbReference type="Pfam" id="PF00528">
    <property type="entry name" value="BPD_transp_1"/>
    <property type="match status" value="1"/>
</dbReference>
<sequence>MRRRKGISYAKYGYIFSIPFILVYLIFSLYPTLFTAVIGFTDFKGIGRTDFNFLDNPFQNFILILKNPSFQKSLGNTVLIWTLNFIPQILLALLLTAWFTSNRRKIRGQGIFKVLFYMPNIITAATIAILFSSLFGYPIGPINSLFQKLGLSKEPIYFLMNKSVARGIVAFIQFWMWYGYTMIVFIAGVLGINPELFEAAEIDGASSRQTFFRVTLPNIRTIMLFTLVTSLVGGLNMFDIPKLFQNGGPDNSTLTAAVFIYNQAFAGSYLYNRAAAASMIMFIIILICSATIFFILRDKDAVLQRKLEKKHKKALRKAEKEARRATV</sequence>
<protein>
    <submittedName>
        <fullName evidence="9">Putative membrane protein</fullName>
    </submittedName>
</protein>